<dbReference type="PATRIC" id="fig|1263868.3.peg.1414"/>
<comment type="caution">
    <text evidence="1">The sequence shown here is derived from an EMBL/GenBank/DDBJ whole genome shotgun (WGS) entry which is preliminary data.</text>
</comment>
<protein>
    <submittedName>
        <fullName evidence="1">Uncharacterized protein</fullName>
    </submittedName>
</protein>
<dbReference type="STRING" id="1263868.RESH_01317"/>
<evidence type="ECO:0000313" key="2">
    <source>
        <dbReference type="Proteomes" id="UP000011996"/>
    </source>
</evidence>
<accession>M5S9D3</accession>
<organism evidence="1 2">
    <name type="scientific">Rhodopirellula europaea SH398</name>
    <dbReference type="NCBI Taxonomy" id="1263868"/>
    <lineage>
        <taxon>Bacteria</taxon>
        <taxon>Pseudomonadati</taxon>
        <taxon>Planctomycetota</taxon>
        <taxon>Planctomycetia</taxon>
        <taxon>Pirellulales</taxon>
        <taxon>Pirellulaceae</taxon>
        <taxon>Rhodopirellula</taxon>
    </lineage>
</organism>
<dbReference type="EMBL" id="ANOF01000047">
    <property type="protein sequence ID" value="EMI28096.1"/>
    <property type="molecule type" value="Genomic_DNA"/>
</dbReference>
<sequence length="73" mass="8181">MLATDSANDAVLYPGTVEILVFADLTGTDFNFHAQSRQRTILRTCRTGRNAVSYPALSLWSDLHFRFNCLPFG</sequence>
<name>M5S9D3_9BACT</name>
<proteinExistence type="predicted"/>
<dbReference type="AlphaFoldDB" id="M5S9D3"/>
<reference evidence="1 2" key="1">
    <citation type="journal article" date="2013" name="Mar. Genomics">
        <title>Expression of sulfatases in Rhodopirellula baltica and the diversity of sulfatases in the genus Rhodopirellula.</title>
        <authorList>
            <person name="Wegner C.E."/>
            <person name="Richter-Heitmann T."/>
            <person name="Klindworth A."/>
            <person name="Klockow C."/>
            <person name="Richter M."/>
            <person name="Achstetter T."/>
            <person name="Glockner F.O."/>
            <person name="Harder J."/>
        </authorList>
    </citation>
    <scope>NUCLEOTIDE SEQUENCE [LARGE SCALE GENOMIC DNA]</scope>
    <source>
        <strain evidence="1 2">SH398</strain>
    </source>
</reference>
<dbReference type="Proteomes" id="UP000011996">
    <property type="component" value="Unassembled WGS sequence"/>
</dbReference>
<evidence type="ECO:0000313" key="1">
    <source>
        <dbReference type="EMBL" id="EMI28096.1"/>
    </source>
</evidence>
<gene>
    <name evidence="1" type="ORF">RESH_01317</name>
</gene>